<evidence type="ECO:0000256" key="1">
    <source>
        <dbReference type="PROSITE-ProRule" id="PRU00464"/>
    </source>
</evidence>
<dbReference type="STRING" id="1798683.A3C90_00835"/>
<feature type="domain" description="HIT" evidence="2">
    <location>
        <begin position="1"/>
        <end position="83"/>
    </location>
</feature>
<dbReference type="SUPFAM" id="SSF54197">
    <property type="entry name" value="HIT-like"/>
    <property type="match status" value="1"/>
</dbReference>
<feature type="short sequence motif" description="Histidine triad motif" evidence="1">
    <location>
        <begin position="67"/>
        <end position="71"/>
    </location>
</feature>
<reference evidence="3 4" key="1">
    <citation type="journal article" date="2016" name="Nat. Commun.">
        <title>Thousands of microbial genomes shed light on interconnected biogeochemical processes in an aquifer system.</title>
        <authorList>
            <person name="Anantharaman K."/>
            <person name="Brown C.T."/>
            <person name="Hug L.A."/>
            <person name="Sharon I."/>
            <person name="Castelle C.J."/>
            <person name="Probst A.J."/>
            <person name="Thomas B.C."/>
            <person name="Singh A."/>
            <person name="Wilkins M.J."/>
            <person name="Karaoz U."/>
            <person name="Brodie E.L."/>
            <person name="Williams K.H."/>
            <person name="Hubbard S.S."/>
            <person name="Banfield J.F."/>
        </authorList>
    </citation>
    <scope>NUCLEOTIDE SEQUENCE [LARGE SCALE GENOMIC DNA]</scope>
</reference>
<gene>
    <name evidence="3" type="ORF">A3C90_00835</name>
</gene>
<dbReference type="Gene3D" id="3.30.428.10">
    <property type="entry name" value="HIT-like"/>
    <property type="match status" value="1"/>
</dbReference>
<evidence type="ECO:0000313" key="3">
    <source>
        <dbReference type="EMBL" id="OGH69889.1"/>
    </source>
</evidence>
<dbReference type="AlphaFoldDB" id="A0A1F6ME25"/>
<evidence type="ECO:0000313" key="4">
    <source>
        <dbReference type="Proteomes" id="UP000177457"/>
    </source>
</evidence>
<dbReference type="EMBL" id="MFQE01000060">
    <property type="protein sequence ID" value="OGH69889.1"/>
    <property type="molecule type" value="Genomic_DNA"/>
</dbReference>
<dbReference type="InterPro" id="IPR036265">
    <property type="entry name" value="HIT-like_sf"/>
</dbReference>
<dbReference type="Proteomes" id="UP000177457">
    <property type="component" value="Unassembled WGS sequence"/>
</dbReference>
<dbReference type="PROSITE" id="PS51084">
    <property type="entry name" value="HIT_2"/>
    <property type="match status" value="1"/>
</dbReference>
<evidence type="ECO:0000259" key="2">
    <source>
        <dbReference type="PROSITE" id="PS51084"/>
    </source>
</evidence>
<dbReference type="PANTHER" id="PTHR46648:SF1">
    <property type="entry name" value="ADENOSINE 5'-MONOPHOSPHORAMIDASE HNT1"/>
    <property type="match status" value="1"/>
</dbReference>
<comment type="caution">
    <text evidence="3">The sequence shown here is derived from an EMBL/GenBank/DDBJ whole genome shotgun (WGS) entry which is preliminary data.</text>
</comment>
<sequence>MYAALAERPIATGHVVVVWKKHVSDLGRLNAKDYDYLMRVVDRVRNAMKRALGVEKVYLLYMDETKHVHWHLVPRYNEEGFDVFHHKPKKLKSTVLARKLEKTLQ</sequence>
<proteinExistence type="predicted"/>
<dbReference type="GO" id="GO:0009117">
    <property type="term" value="P:nucleotide metabolic process"/>
    <property type="evidence" value="ECO:0007669"/>
    <property type="project" value="TreeGrafter"/>
</dbReference>
<dbReference type="PANTHER" id="PTHR46648">
    <property type="entry name" value="HIT FAMILY PROTEIN 1"/>
    <property type="match status" value="1"/>
</dbReference>
<dbReference type="GO" id="GO:0003824">
    <property type="term" value="F:catalytic activity"/>
    <property type="evidence" value="ECO:0007669"/>
    <property type="project" value="InterPro"/>
</dbReference>
<accession>A0A1F6ME25</accession>
<organism evidence="3 4">
    <name type="scientific">Candidatus Magasanikbacteria bacterium RIFCSPHIGHO2_02_FULL_51_14</name>
    <dbReference type="NCBI Taxonomy" id="1798683"/>
    <lineage>
        <taxon>Bacteria</taxon>
        <taxon>Candidatus Magasanikiibacteriota</taxon>
    </lineage>
</organism>
<dbReference type="InterPro" id="IPR011146">
    <property type="entry name" value="HIT-like"/>
</dbReference>
<protein>
    <recommendedName>
        <fullName evidence="2">HIT domain-containing protein</fullName>
    </recommendedName>
</protein>
<name>A0A1F6ME25_9BACT</name>
<dbReference type="InterPro" id="IPR001310">
    <property type="entry name" value="Histidine_triad_HIT"/>
</dbReference>
<dbReference type="Pfam" id="PF01230">
    <property type="entry name" value="HIT"/>
    <property type="match status" value="1"/>
</dbReference>